<dbReference type="GO" id="GO:0003677">
    <property type="term" value="F:DNA binding"/>
    <property type="evidence" value="ECO:0007669"/>
    <property type="project" value="InterPro"/>
</dbReference>
<evidence type="ECO:0000259" key="2">
    <source>
        <dbReference type="PROSITE" id="PS50943"/>
    </source>
</evidence>
<dbReference type="SUPFAM" id="SSF47413">
    <property type="entry name" value="lambda repressor-like DNA-binding domains"/>
    <property type="match status" value="1"/>
</dbReference>
<keyword evidence="1" id="KW-1133">Transmembrane helix</keyword>
<evidence type="ECO:0000313" key="4">
    <source>
        <dbReference type="Proteomes" id="UP000612808"/>
    </source>
</evidence>
<dbReference type="AlphaFoldDB" id="A0A8J3NAK9"/>
<keyword evidence="1" id="KW-0472">Membrane</keyword>
<organism evidence="3 4">
    <name type="scientific">Actinocatenispora rupis</name>
    <dbReference type="NCBI Taxonomy" id="519421"/>
    <lineage>
        <taxon>Bacteria</taxon>
        <taxon>Bacillati</taxon>
        <taxon>Actinomycetota</taxon>
        <taxon>Actinomycetes</taxon>
        <taxon>Micromonosporales</taxon>
        <taxon>Micromonosporaceae</taxon>
        <taxon>Actinocatenispora</taxon>
    </lineage>
</organism>
<dbReference type="InterPro" id="IPR001387">
    <property type="entry name" value="Cro/C1-type_HTH"/>
</dbReference>
<feature type="domain" description="HTH cro/C1-type" evidence="2">
    <location>
        <begin position="12"/>
        <end position="72"/>
    </location>
</feature>
<sequence>MVAADESVGRLISRRRQELGLSQAALARRLAADSGRSLSRKRVSDWEHERVIVGPSWLPFLAAVLDVSVSTLAAAAAVARYRDRFGD</sequence>
<keyword evidence="4" id="KW-1185">Reference proteome</keyword>
<feature type="transmembrane region" description="Helical" evidence="1">
    <location>
        <begin position="57"/>
        <end position="79"/>
    </location>
</feature>
<proteinExistence type="predicted"/>
<evidence type="ECO:0000256" key="1">
    <source>
        <dbReference type="SAM" id="Phobius"/>
    </source>
</evidence>
<keyword evidence="1" id="KW-0812">Transmembrane</keyword>
<reference evidence="3" key="1">
    <citation type="submission" date="2021-01" db="EMBL/GenBank/DDBJ databases">
        <title>Whole genome shotgun sequence of Actinocatenispora rupis NBRC 107355.</title>
        <authorList>
            <person name="Komaki H."/>
            <person name="Tamura T."/>
        </authorList>
    </citation>
    <scope>NUCLEOTIDE SEQUENCE</scope>
    <source>
        <strain evidence="3">NBRC 107355</strain>
    </source>
</reference>
<dbReference type="PROSITE" id="PS50943">
    <property type="entry name" value="HTH_CROC1"/>
    <property type="match status" value="1"/>
</dbReference>
<dbReference type="Gene3D" id="1.10.260.40">
    <property type="entry name" value="lambda repressor-like DNA-binding domains"/>
    <property type="match status" value="1"/>
</dbReference>
<dbReference type="EMBL" id="BOMB01000017">
    <property type="protein sequence ID" value="GID12216.1"/>
    <property type="molecule type" value="Genomic_DNA"/>
</dbReference>
<comment type="caution">
    <text evidence="3">The sequence shown here is derived from an EMBL/GenBank/DDBJ whole genome shotgun (WGS) entry which is preliminary data.</text>
</comment>
<protein>
    <recommendedName>
        <fullName evidence="2">HTH cro/C1-type domain-containing protein</fullName>
    </recommendedName>
</protein>
<dbReference type="InterPro" id="IPR010982">
    <property type="entry name" value="Lambda_DNA-bd_dom_sf"/>
</dbReference>
<name>A0A8J3NAK9_9ACTN</name>
<evidence type="ECO:0000313" key="3">
    <source>
        <dbReference type="EMBL" id="GID12216.1"/>
    </source>
</evidence>
<accession>A0A8J3NAK9</accession>
<gene>
    <name evidence="3" type="ORF">Aru02nite_31050</name>
</gene>
<dbReference type="Proteomes" id="UP000612808">
    <property type="component" value="Unassembled WGS sequence"/>
</dbReference>